<keyword evidence="8" id="KW-0732">Signal</keyword>
<dbReference type="CDD" id="cd03124">
    <property type="entry name" value="alpha_CA_prokaryotic_like"/>
    <property type="match status" value="1"/>
</dbReference>
<dbReference type="Proteomes" id="UP001595711">
    <property type="component" value="Unassembled WGS sequence"/>
</dbReference>
<dbReference type="PROSITE" id="PS51257">
    <property type="entry name" value="PROKAR_LIPOPROTEIN"/>
    <property type="match status" value="1"/>
</dbReference>
<dbReference type="PANTHER" id="PTHR18952">
    <property type="entry name" value="CARBONIC ANHYDRASE"/>
    <property type="match status" value="1"/>
</dbReference>
<protein>
    <recommendedName>
        <fullName evidence="2">carbonic anhydrase</fullName>
        <ecNumber evidence="2">4.2.1.1</ecNumber>
    </recommendedName>
</protein>
<evidence type="ECO:0000256" key="3">
    <source>
        <dbReference type="ARBA" id="ARBA00022723"/>
    </source>
</evidence>
<evidence type="ECO:0000256" key="7">
    <source>
        <dbReference type="SAM" id="MobiDB-lite"/>
    </source>
</evidence>
<evidence type="ECO:0000313" key="10">
    <source>
        <dbReference type="EMBL" id="MFC3675393.1"/>
    </source>
</evidence>
<organism evidence="10 11">
    <name type="scientific">Ferrovibrio xuzhouensis</name>
    <dbReference type="NCBI Taxonomy" id="1576914"/>
    <lineage>
        <taxon>Bacteria</taxon>
        <taxon>Pseudomonadati</taxon>
        <taxon>Pseudomonadota</taxon>
        <taxon>Alphaproteobacteria</taxon>
        <taxon>Rhodospirillales</taxon>
        <taxon>Rhodospirillaceae</taxon>
        <taxon>Ferrovibrio</taxon>
    </lineage>
</organism>
<evidence type="ECO:0000256" key="4">
    <source>
        <dbReference type="ARBA" id="ARBA00022833"/>
    </source>
</evidence>
<dbReference type="PROSITE" id="PS51318">
    <property type="entry name" value="TAT"/>
    <property type="match status" value="1"/>
</dbReference>
<keyword evidence="4" id="KW-0862">Zinc</keyword>
<feature type="chain" id="PRO_5047460174" description="carbonic anhydrase" evidence="8">
    <location>
        <begin position="38"/>
        <end position="283"/>
    </location>
</feature>
<comment type="similarity">
    <text evidence="1">Belongs to the alpha-carbonic anhydrase family.</text>
</comment>
<evidence type="ECO:0000313" key="11">
    <source>
        <dbReference type="Proteomes" id="UP001595711"/>
    </source>
</evidence>
<keyword evidence="5" id="KW-0456">Lyase</keyword>
<keyword evidence="11" id="KW-1185">Reference proteome</keyword>
<dbReference type="InterPro" id="IPR006311">
    <property type="entry name" value="TAT_signal"/>
</dbReference>
<reference evidence="11" key="1">
    <citation type="journal article" date="2019" name="Int. J. Syst. Evol. Microbiol.">
        <title>The Global Catalogue of Microorganisms (GCM) 10K type strain sequencing project: providing services to taxonomists for standard genome sequencing and annotation.</title>
        <authorList>
            <consortium name="The Broad Institute Genomics Platform"/>
            <consortium name="The Broad Institute Genome Sequencing Center for Infectious Disease"/>
            <person name="Wu L."/>
            <person name="Ma J."/>
        </authorList>
    </citation>
    <scope>NUCLEOTIDE SEQUENCE [LARGE SCALE GENOMIC DNA]</scope>
    <source>
        <strain evidence="11">KCTC 42182</strain>
    </source>
</reference>
<keyword evidence="3" id="KW-0479">Metal-binding</keyword>
<evidence type="ECO:0000256" key="2">
    <source>
        <dbReference type="ARBA" id="ARBA00012925"/>
    </source>
</evidence>
<dbReference type="InterPro" id="IPR001148">
    <property type="entry name" value="CA_dom"/>
</dbReference>
<comment type="caution">
    <text evidence="10">The sequence shown here is derived from an EMBL/GenBank/DDBJ whole genome shotgun (WGS) entry which is preliminary data.</text>
</comment>
<sequence>MTVSQKNTTLPRRRVLQMLGAVAACPICTGLAGRAFATDINMQPAPAAGHGTPTPDAHAAPHWEYGGAGGPEHWGQLSPDFQACAIGREQSPIDLRWPIPAQTGHIETAFREMPLRIVNNGHTIQVNCAPGSQSRIDGTVYDLLQFHFHHPSEHLLSGKRFDMECHFVHRSTAGGLAVLGVFIQPGAENMALKPVFDAMPAQAGPEVAAAAVIRPEALMPVDRHYFRYAGSLTTPPCSEGIVWSVYRQPVEASAAQIRKFAQLFAGNARPVQSQFNRYLLEAL</sequence>
<evidence type="ECO:0000256" key="5">
    <source>
        <dbReference type="ARBA" id="ARBA00023239"/>
    </source>
</evidence>
<dbReference type="SUPFAM" id="SSF51069">
    <property type="entry name" value="Carbonic anhydrase"/>
    <property type="match status" value="1"/>
</dbReference>
<dbReference type="InterPro" id="IPR036398">
    <property type="entry name" value="CA_dom_sf"/>
</dbReference>
<name>A0ABV7VD25_9PROT</name>
<feature type="signal peptide" evidence="8">
    <location>
        <begin position="1"/>
        <end position="37"/>
    </location>
</feature>
<evidence type="ECO:0000256" key="6">
    <source>
        <dbReference type="ARBA" id="ARBA00048348"/>
    </source>
</evidence>
<dbReference type="SMART" id="SM01057">
    <property type="entry name" value="Carb_anhydrase"/>
    <property type="match status" value="1"/>
</dbReference>
<dbReference type="EMBL" id="JBHRYJ010000001">
    <property type="protein sequence ID" value="MFC3675393.1"/>
    <property type="molecule type" value="Genomic_DNA"/>
</dbReference>
<proteinExistence type="inferred from homology"/>
<dbReference type="InterPro" id="IPR041891">
    <property type="entry name" value="Alpha_CA_prokaryot-like"/>
</dbReference>
<feature type="domain" description="Alpha-carbonic anhydrase" evidence="9">
    <location>
        <begin position="61"/>
        <end position="283"/>
    </location>
</feature>
<dbReference type="EC" id="4.2.1.1" evidence="2"/>
<dbReference type="Pfam" id="PF00194">
    <property type="entry name" value="Carb_anhydrase"/>
    <property type="match status" value="1"/>
</dbReference>
<evidence type="ECO:0000259" key="9">
    <source>
        <dbReference type="PROSITE" id="PS51144"/>
    </source>
</evidence>
<dbReference type="PANTHER" id="PTHR18952:SF265">
    <property type="entry name" value="CARBONIC ANHYDRASE"/>
    <property type="match status" value="1"/>
</dbReference>
<dbReference type="RefSeq" id="WP_379723883.1">
    <property type="nucleotide sequence ID" value="NZ_JBHRYJ010000001.1"/>
</dbReference>
<comment type="catalytic activity">
    <reaction evidence="6">
        <text>hydrogencarbonate + H(+) = CO2 + H2O</text>
        <dbReference type="Rhea" id="RHEA:10748"/>
        <dbReference type="ChEBI" id="CHEBI:15377"/>
        <dbReference type="ChEBI" id="CHEBI:15378"/>
        <dbReference type="ChEBI" id="CHEBI:16526"/>
        <dbReference type="ChEBI" id="CHEBI:17544"/>
        <dbReference type="EC" id="4.2.1.1"/>
    </reaction>
</comment>
<dbReference type="Gene3D" id="3.10.200.10">
    <property type="entry name" value="Alpha carbonic anhydrase"/>
    <property type="match status" value="1"/>
</dbReference>
<dbReference type="InterPro" id="IPR023561">
    <property type="entry name" value="Carbonic_anhydrase_a-class"/>
</dbReference>
<feature type="region of interest" description="Disordered" evidence="7">
    <location>
        <begin position="46"/>
        <end position="71"/>
    </location>
</feature>
<evidence type="ECO:0000256" key="1">
    <source>
        <dbReference type="ARBA" id="ARBA00010718"/>
    </source>
</evidence>
<gene>
    <name evidence="10" type="ORF">ACFOOQ_07555</name>
</gene>
<feature type="compositionally biased region" description="Low complexity" evidence="7">
    <location>
        <begin position="46"/>
        <end position="57"/>
    </location>
</feature>
<dbReference type="PROSITE" id="PS51144">
    <property type="entry name" value="ALPHA_CA_2"/>
    <property type="match status" value="1"/>
</dbReference>
<evidence type="ECO:0000256" key="8">
    <source>
        <dbReference type="SAM" id="SignalP"/>
    </source>
</evidence>
<accession>A0ABV7VD25</accession>